<dbReference type="InterPro" id="IPR052895">
    <property type="entry name" value="HetReg/Transcr_Mod"/>
</dbReference>
<evidence type="ECO:0000313" key="2">
    <source>
        <dbReference type="EMBL" id="KAK4448886.1"/>
    </source>
</evidence>
<dbReference type="PANTHER" id="PTHR24148:SF64">
    <property type="entry name" value="HETEROKARYON INCOMPATIBILITY DOMAIN-CONTAINING PROTEIN"/>
    <property type="match status" value="1"/>
</dbReference>
<keyword evidence="3" id="KW-1185">Reference proteome</keyword>
<dbReference type="InterPro" id="IPR010730">
    <property type="entry name" value="HET"/>
</dbReference>
<dbReference type="EMBL" id="MU865940">
    <property type="protein sequence ID" value="KAK4448886.1"/>
    <property type="molecule type" value="Genomic_DNA"/>
</dbReference>
<dbReference type="Proteomes" id="UP001321760">
    <property type="component" value="Unassembled WGS sequence"/>
</dbReference>
<reference evidence="2" key="2">
    <citation type="submission" date="2023-05" db="EMBL/GenBank/DDBJ databases">
        <authorList>
            <consortium name="Lawrence Berkeley National Laboratory"/>
            <person name="Steindorff A."/>
            <person name="Hensen N."/>
            <person name="Bonometti L."/>
            <person name="Westerberg I."/>
            <person name="Brannstrom I.O."/>
            <person name="Guillou S."/>
            <person name="Cros-Aarteil S."/>
            <person name="Calhoun S."/>
            <person name="Haridas S."/>
            <person name="Kuo A."/>
            <person name="Mondo S."/>
            <person name="Pangilinan J."/>
            <person name="Riley R."/>
            <person name="Labutti K."/>
            <person name="Andreopoulos B."/>
            <person name="Lipzen A."/>
            <person name="Chen C."/>
            <person name="Yanf M."/>
            <person name="Daum C."/>
            <person name="Ng V."/>
            <person name="Clum A."/>
            <person name="Ohm R."/>
            <person name="Martin F."/>
            <person name="Silar P."/>
            <person name="Natvig D."/>
            <person name="Lalanne C."/>
            <person name="Gautier V."/>
            <person name="Ament-Velasquez S.L."/>
            <person name="Kruys A."/>
            <person name="Hutchinson M.I."/>
            <person name="Powell A.J."/>
            <person name="Barry K."/>
            <person name="Miller A.N."/>
            <person name="Grigoriev I.V."/>
            <person name="Debuchy R."/>
            <person name="Gladieux P."/>
            <person name="Thoren M.H."/>
            <person name="Johannesson H."/>
        </authorList>
    </citation>
    <scope>NUCLEOTIDE SEQUENCE</scope>
    <source>
        <strain evidence="2">PSN243</strain>
    </source>
</reference>
<accession>A0AAV9GKN5</accession>
<sequence>MPSRNTCRFRPLRNSDSIRLLRLAPSAVRSADLFGQLVEVDKTQNMKYEALSYVWGKEDFAHVLHLEGGNTLTITENLDTALRRLRFQDRERTLWIDAVCIDQSNLAEKGPQVENMANIYRNAAQVVAWLGEPPSGDDGEVDEAAIIDLAKMAGEIGLQGPADDLQALLNSWVYGIKERSDRVLRIGEQTLAAHFPSLYQSAWFTRMWIVQEAVLASKLFLFYGDKKILWQDFEQTVLLLKATQLSIRHPVPNPSQYVLAWSLVEIQHHWIGRQRECDPPDSVDLHDMSFYMQSMKGRDCKDARDRIFALRGLVSGPTALVLKPDYTKNVNVVYTEYAREMLRRGHIEILYHAGLWKRTPYPPKIWPDYLPTWVPDYRKETTIRVLEIKFGSRFGLDTGVEPSFDLSLQPFRLGAKATLIDIVNFVQQRPTFLYDETVRFNHIALFLKMRELCLALYLTVFRHFQDNNFEYPTGGHCVSALAHALVGGGLDRDYLETFGARNNGDPFGPLELWQIYDRQCLEPTGEVFQALKREAEKNITRSPEEPTHYGLGFDFYNDASKEAGVAWDYLHHIVKVMTRHWIFMTCDGYIGLGPPQTETDLSQSIAFIDGGNVPFSLREMGANGDWALIGPCYLHGLMDGRAVKEDPRFENGRGIIHLV</sequence>
<protein>
    <submittedName>
        <fullName evidence="2">Heterokaryon incompatibility protein-domain-containing protein</fullName>
    </submittedName>
</protein>
<organism evidence="2 3">
    <name type="scientific">Podospora aff. communis PSN243</name>
    <dbReference type="NCBI Taxonomy" id="3040156"/>
    <lineage>
        <taxon>Eukaryota</taxon>
        <taxon>Fungi</taxon>
        <taxon>Dikarya</taxon>
        <taxon>Ascomycota</taxon>
        <taxon>Pezizomycotina</taxon>
        <taxon>Sordariomycetes</taxon>
        <taxon>Sordariomycetidae</taxon>
        <taxon>Sordariales</taxon>
        <taxon>Podosporaceae</taxon>
        <taxon>Podospora</taxon>
    </lineage>
</organism>
<dbReference type="AlphaFoldDB" id="A0AAV9GKN5"/>
<evidence type="ECO:0000313" key="3">
    <source>
        <dbReference type="Proteomes" id="UP001321760"/>
    </source>
</evidence>
<evidence type="ECO:0000259" key="1">
    <source>
        <dbReference type="Pfam" id="PF06985"/>
    </source>
</evidence>
<reference evidence="2" key="1">
    <citation type="journal article" date="2023" name="Mol. Phylogenet. Evol.">
        <title>Genome-scale phylogeny and comparative genomics of the fungal order Sordariales.</title>
        <authorList>
            <person name="Hensen N."/>
            <person name="Bonometti L."/>
            <person name="Westerberg I."/>
            <person name="Brannstrom I.O."/>
            <person name="Guillou S."/>
            <person name="Cros-Aarteil S."/>
            <person name="Calhoun S."/>
            <person name="Haridas S."/>
            <person name="Kuo A."/>
            <person name="Mondo S."/>
            <person name="Pangilinan J."/>
            <person name="Riley R."/>
            <person name="LaButti K."/>
            <person name="Andreopoulos B."/>
            <person name="Lipzen A."/>
            <person name="Chen C."/>
            <person name="Yan M."/>
            <person name="Daum C."/>
            <person name="Ng V."/>
            <person name="Clum A."/>
            <person name="Steindorff A."/>
            <person name="Ohm R.A."/>
            <person name="Martin F."/>
            <person name="Silar P."/>
            <person name="Natvig D.O."/>
            <person name="Lalanne C."/>
            <person name="Gautier V."/>
            <person name="Ament-Velasquez S.L."/>
            <person name="Kruys A."/>
            <person name="Hutchinson M.I."/>
            <person name="Powell A.J."/>
            <person name="Barry K."/>
            <person name="Miller A.N."/>
            <person name="Grigoriev I.V."/>
            <person name="Debuchy R."/>
            <person name="Gladieux P."/>
            <person name="Hiltunen Thoren M."/>
            <person name="Johannesson H."/>
        </authorList>
    </citation>
    <scope>NUCLEOTIDE SEQUENCE</scope>
    <source>
        <strain evidence="2">PSN243</strain>
    </source>
</reference>
<dbReference type="Pfam" id="PF06985">
    <property type="entry name" value="HET"/>
    <property type="match status" value="1"/>
</dbReference>
<gene>
    <name evidence="2" type="ORF">QBC34DRAFT_406291</name>
</gene>
<feature type="domain" description="Heterokaryon incompatibility" evidence="1">
    <location>
        <begin position="48"/>
        <end position="212"/>
    </location>
</feature>
<proteinExistence type="predicted"/>
<comment type="caution">
    <text evidence="2">The sequence shown here is derived from an EMBL/GenBank/DDBJ whole genome shotgun (WGS) entry which is preliminary data.</text>
</comment>
<name>A0AAV9GKN5_9PEZI</name>
<dbReference type="Pfam" id="PF26639">
    <property type="entry name" value="Het-6_barrel"/>
    <property type="match status" value="1"/>
</dbReference>
<dbReference type="PANTHER" id="PTHR24148">
    <property type="entry name" value="ANKYRIN REPEAT DOMAIN-CONTAINING PROTEIN 39 HOMOLOG-RELATED"/>
    <property type="match status" value="1"/>
</dbReference>